<dbReference type="EMBL" id="SLUO01000007">
    <property type="protein sequence ID" value="TCL57893.1"/>
    <property type="molecule type" value="Genomic_DNA"/>
</dbReference>
<proteinExistence type="predicted"/>
<evidence type="ECO:0000313" key="3">
    <source>
        <dbReference type="Proteomes" id="UP000295718"/>
    </source>
</evidence>
<dbReference type="AlphaFoldDB" id="A0A4R1QWL6"/>
<dbReference type="Proteomes" id="UP000295718">
    <property type="component" value="Unassembled WGS sequence"/>
</dbReference>
<comment type="caution">
    <text evidence="2">The sequence shown here is derived from an EMBL/GenBank/DDBJ whole genome shotgun (WGS) entry which is preliminary data.</text>
</comment>
<organism evidence="2 3">
    <name type="scientific">Kineothrix alysoides</name>
    <dbReference type="NCBI Taxonomy" id="1469948"/>
    <lineage>
        <taxon>Bacteria</taxon>
        <taxon>Bacillati</taxon>
        <taxon>Bacillota</taxon>
        <taxon>Clostridia</taxon>
        <taxon>Lachnospirales</taxon>
        <taxon>Lachnospiraceae</taxon>
        <taxon>Kineothrix</taxon>
    </lineage>
</organism>
<dbReference type="STRING" id="1469948.GCA_000732725_02127"/>
<dbReference type="OrthoDB" id="9795825at2"/>
<dbReference type="InterPro" id="IPR046563">
    <property type="entry name" value="DUF6715"/>
</dbReference>
<evidence type="ECO:0000256" key="1">
    <source>
        <dbReference type="SAM" id="Phobius"/>
    </source>
</evidence>
<protein>
    <submittedName>
        <fullName evidence="2">Uncharacterized protein</fullName>
    </submittedName>
</protein>
<keyword evidence="1" id="KW-0472">Membrane</keyword>
<sequence>MGRPNNKKKNGQKSIGKTIIIGIILVALLVSFYYYVSAKADRDKAKESDKVTKTEQMLQYDFDKKYPPSPKEVVKYYSEITRCFYNEENSEEDIYALAMQIQKLYDEELTGNQTEEEYLEKLKVEIASMKQNGLIISSYSISSSTDVEYYTEDGHEWASLYCVYGIRKGTAVRNSNEKFLLRKDETGHWKIYGWTLADN</sequence>
<reference evidence="2 3" key="1">
    <citation type="submission" date="2019-03" db="EMBL/GenBank/DDBJ databases">
        <title>Genomic Encyclopedia of Type Strains, Phase IV (KMG-IV): sequencing the most valuable type-strain genomes for metagenomic binning, comparative biology and taxonomic classification.</title>
        <authorList>
            <person name="Goeker M."/>
        </authorList>
    </citation>
    <scope>NUCLEOTIDE SEQUENCE [LARGE SCALE GENOMIC DNA]</scope>
    <source>
        <strain evidence="2 3">DSM 100556</strain>
    </source>
</reference>
<dbReference type="Pfam" id="PF20462">
    <property type="entry name" value="DUF6715"/>
    <property type="match status" value="1"/>
</dbReference>
<accession>A0A4R1QWL6</accession>
<keyword evidence="1" id="KW-1133">Transmembrane helix</keyword>
<name>A0A4R1QWL6_9FIRM</name>
<gene>
    <name evidence="2" type="ORF">EDD76_1076</name>
</gene>
<keyword evidence="1" id="KW-0812">Transmembrane</keyword>
<feature type="transmembrane region" description="Helical" evidence="1">
    <location>
        <begin position="15"/>
        <end position="36"/>
    </location>
</feature>
<evidence type="ECO:0000313" key="2">
    <source>
        <dbReference type="EMBL" id="TCL57893.1"/>
    </source>
</evidence>
<dbReference type="RefSeq" id="WP_031390817.1">
    <property type="nucleotide sequence ID" value="NZ_JPNB01000002.1"/>
</dbReference>
<keyword evidence="3" id="KW-1185">Reference proteome</keyword>